<dbReference type="AlphaFoldDB" id="A0A6J8CZA4"/>
<evidence type="ECO:0000313" key="1">
    <source>
        <dbReference type="EMBL" id="CAC5400230.1"/>
    </source>
</evidence>
<name>A0A6J8CZA4_MYTCO</name>
<protein>
    <recommendedName>
        <fullName evidence="3">MACPF domain-containing protein</fullName>
    </recommendedName>
</protein>
<reference evidence="1 2" key="1">
    <citation type="submission" date="2020-06" db="EMBL/GenBank/DDBJ databases">
        <authorList>
            <person name="Li R."/>
            <person name="Bekaert M."/>
        </authorList>
    </citation>
    <scope>NUCLEOTIDE SEQUENCE [LARGE SCALE GENOMIC DNA]</scope>
    <source>
        <strain evidence="2">wild</strain>
    </source>
</reference>
<gene>
    <name evidence="1" type="ORF">MCOR_34426</name>
</gene>
<evidence type="ECO:0008006" key="3">
    <source>
        <dbReference type="Google" id="ProtNLM"/>
    </source>
</evidence>
<accession>A0A6J8CZA4</accession>
<sequence>MDDLSSDLAGFKEKTKKMFDKTKIEKSGNVTAKKEKQSVNKVRDSQTFKDTKTEFDNKLLKQSAESDISIAYCNDEEHDLLVANCCLGLLVYDEEKEFKNKAVETTTRPNFGLSTEKVIQSYKEFCTQVDMHKFEEVLNSTGPSLELSVGSNNLKLGTSHLKNSTSTKLKEDTTENVFIGLTAYSFVPVITFQLLESDLRLTPLALKEIRKIENLISNMGEKNKAIMDSCCKFIETFGSHVSTGSIDVGGIRWMSTIYDSKTQMTIEKCKDIARQAHAGYIKFMETATAEASYHVESDKNKATEEITEESKLVHSCTHLSYPLNDCKYAEWSNNLIKHPGAWRVIKRGSRTGIWNILLNHSDDIQECYRIAAMIRNAWQKKWNQNPDEVLDQEVTCAISSISGFRHNDVILKSFSRKNVVQVIEKLTLCASLNNRFKEYWSVGKFVSFFQNAVSQSNELHLKHKVCLKILLGLLSDLTLNEHEDIVKWFTSPLFSCRENIFEAIIHFMTNAMNPVYTDISYEDAEKHWKRQVNEQITTELAIIIKQHADYFTDNKQCIYIARCLAKLGFDFEKMQRSYLHGDYSVEDFFIAITQKTVKSSASQDLQLEIKMIERDFFRALHISKSIYKKYNELQLHQAFVDELSNLCEKTLKETGDQIDLSTALLIATLGFDLQLMKFSTDIDPFSSIIEEQFKIYALVWNLQNGHSFLEDLSCYHVISALNSVFIKTVETLEQKVPKCIAEAQSYIFSLRSNILAQLQNTRTKYSVQRECIMLEIIVSKSFQNMTKDRFFQLNSSREFRILVDDMASSLNKSSKQISLYSRPIPPDPDHFVVFLRECVLSLWRHSRTQMVNRCQSDTGHEIKVFDEFFKRELKCLCSSSLRSCLVTRPGDIRSNIVQNLCNQSTVTCKEVESFLAVHYPRLKWFLMRFFSIFIFLYNKADQRANSAISAYKKTFNKDFKFE</sequence>
<dbReference type="OrthoDB" id="10422925at2759"/>
<evidence type="ECO:0000313" key="2">
    <source>
        <dbReference type="Proteomes" id="UP000507470"/>
    </source>
</evidence>
<dbReference type="Proteomes" id="UP000507470">
    <property type="component" value="Unassembled WGS sequence"/>
</dbReference>
<proteinExistence type="predicted"/>
<organism evidence="1 2">
    <name type="scientific">Mytilus coruscus</name>
    <name type="common">Sea mussel</name>
    <dbReference type="NCBI Taxonomy" id="42192"/>
    <lineage>
        <taxon>Eukaryota</taxon>
        <taxon>Metazoa</taxon>
        <taxon>Spiralia</taxon>
        <taxon>Lophotrochozoa</taxon>
        <taxon>Mollusca</taxon>
        <taxon>Bivalvia</taxon>
        <taxon>Autobranchia</taxon>
        <taxon>Pteriomorphia</taxon>
        <taxon>Mytilida</taxon>
        <taxon>Mytiloidea</taxon>
        <taxon>Mytilidae</taxon>
        <taxon>Mytilinae</taxon>
        <taxon>Mytilus</taxon>
    </lineage>
</organism>
<dbReference type="EMBL" id="CACVKT020006197">
    <property type="protein sequence ID" value="CAC5400230.1"/>
    <property type="molecule type" value="Genomic_DNA"/>
</dbReference>
<keyword evidence="2" id="KW-1185">Reference proteome</keyword>